<comment type="catalytic activity">
    <reaction evidence="3">
        <text>3',5'-cyclic UMP + H2O = UMP + H(+)</text>
        <dbReference type="Rhea" id="RHEA:70575"/>
        <dbReference type="ChEBI" id="CHEBI:15377"/>
        <dbReference type="ChEBI" id="CHEBI:15378"/>
        <dbReference type="ChEBI" id="CHEBI:57865"/>
        <dbReference type="ChEBI" id="CHEBI:184387"/>
    </reaction>
    <physiologicalReaction direction="left-to-right" evidence="3">
        <dbReference type="Rhea" id="RHEA:70576"/>
    </physiologicalReaction>
</comment>
<dbReference type="InterPro" id="IPR036866">
    <property type="entry name" value="RibonucZ/Hydroxyglut_hydro"/>
</dbReference>
<reference evidence="5 6" key="1">
    <citation type="submission" date="2021-03" db="EMBL/GenBank/DDBJ databases">
        <title>Antimicrobial resistance genes in bacteria isolated from Japanese honey, and their potential for conferring macrolide and lincosamide resistance in the American foulbrood pathogen Paenibacillus larvae.</title>
        <authorList>
            <person name="Okamoto M."/>
            <person name="Kumagai M."/>
            <person name="Kanamori H."/>
            <person name="Takamatsu D."/>
        </authorList>
    </citation>
    <scope>NUCLEOTIDE SEQUENCE [LARGE SCALE GENOMIC DNA]</scope>
    <source>
        <strain evidence="5 6">J21TS7</strain>
    </source>
</reference>
<dbReference type="InterPro" id="IPR001279">
    <property type="entry name" value="Metallo-B-lactamas"/>
</dbReference>
<dbReference type="Pfam" id="PF00753">
    <property type="entry name" value="Lactamase_B"/>
    <property type="match status" value="1"/>
</dbReference>
<evidence type="ECO:0000259" key="4">
    <source>
        <dbReference type="SMART" id="SM00849"/>
    </source>
</evidence>
<dbReference type="PANTHER" id="PTHR42951">
    <property type="entry name" value="METALLO-BETA-LACTAMASE DOMAIN-CONTAINING"/>
    <property type="match status" value="1"/>
</dbReference>
<dbReference type="PANTHER" id="PTHR42951:SF15">
    <property type="entry name" value="METALLO-BETA-LACTAMASE SUPERFAMILY PROTEIN"/>
    <property type="match status" value="1"/>
</dbReference>
<dbReference type="InterPro" id="IPR050855">
    <property type="entry name" value="NDM-1-like"/>
</dbReference>
<dbReference type="RefSeq" id="WP_212984878.1">
    <property type="nucleotide sequence ID" value="NZ_BORU01000002.1"/>
</dbReference>
<dbReference type="EMBL" id="BORU01000002">
    <property type="protein sequence ID" value="GIO56003.1"/>
    <property type="molecule type" value="Genomic_DNA"/>
</dbReference>
<dbReference type="Gene3D" id="3.60.15.10">
    <property type="entry name" value="Ribonuclease Z/Hydroxyacylglutathione hydrolase-like"/>
    <property type="match status" value="1"/>
</dbReference>
<name>A0ABQ4LHJ2_9BACL</name>
<dbReference type="SUPFAM" id="SSF56281">
    <property type="entry name" value="Metallo-hydrolase/oxidoreductase"/>
    <property type="match status" value="1"/>
</dbReference>
<gene>
    <name evidence="5" type="ORF">J21TS7_43210</name>
</gene>
<feature type="domain" description="Metallo-beta-lactamase" evidence="4">
    <location>
        <begin position="22"/>
        <end position="228"/>
    </location>
</feature>
<evidence type="ECO:0000313" key="5">
    <source>
        <dbReference type="EMBL" id="GIO56003.1"/>
    </source>
</evidence>
<accession>A0ABQ4LHJ2</accession>
<evidence type="ECO:0000313" key="6">
    <source>
        <dbReference type="Proteomes" id="UP000676601"/>
    </source>
</evidence>
<keyword evidence="5" id="KW-0378">Hydrolase</keyword>
<proteinExistence type="predicted"/>
<evidence type="ECO:0000256" key="1">
    <source>
        <dbReference type="ARBA" id="ARBA00034221"/>
    </source>
</evidence>
<evidence type="ECO:0000256" key="3">
    <source>
        <dbReference type="ARBA" id="ARBA00048505"/>
    </source>
</evidence>
<protein>
    <submittedName>
        <fullName evidence="5">Hydrolase</fullName>
    </submittedName>
</protein>
<dbReference type="Proteomes" id="UP000676601">
    <property type="component" value="Unassembled WGS sequence"/>
</dbReference>
<organism evidence="5 6">
    <name type="scientific">Paenibacillus cineris</name>
    <dbReference type="NCBI Taxonomy" id="237530"/>
    <lineage>
        <taxon>Bacteria</taxon>
        <taxon>Bacillati</taxon>
        <taxon>Bacillota</taxon>
        <taxon>Bacilli</taxon>
        <taxon>Bacillales</taxon>
        <taxon>Paenibacillaceae</taxon>
        <taxon>Paenibacillus</taxon>
    </lineage>
</organism>
<dbReference type="CDD" id="cd07721">
    <property type="entry name" value="yflN-like_MBL-fold"/>
    <property type="match status" value="1"/>
</dbReference>
<comment type="catalytic activity">
    <reaction evidence="1">
        <text>3',5'-cyclic CMP + H2O = CMP + H(+)</text>
        <dbReference type="Rhea" id="RHEA:72675"/>
        <dbReference type="ChEBI" id="CHEBI:15377"/>
        <dbReference type="ChEBI" id="CHEBI:15378"/>
        <dbReference type="ChEBI" id="CHEBI:58003"/>
        <dbReference type="ChEBI" id="CHEBI:60377"/>
    </reaction>
    <physiologicalReaction direction="left-to-right" evidence="1">
        <dbReference type="Rhea" id="RHEA:72676"/>
    </physiologicalReaction>
</comment>
<comment type="function">
    <text evidence="2">Counteracts the endogenous Pycsar antiviral defense system. Phosphodiesterase that enables metal-dependent hydrolysis of host cyclic nucleotide Pycsar defense signals such as cCMP and cUMP.</text>
</comment>
<dbReference type="SMART" id="SM00849">
    <property type="entry name" value="Lactamase_B"/>
    <property type="match status" value="1"/>
</dbReference>
<keyword evidence="6" id="KW-1185">Reference proteome</keyword>
<comment type="caution">
    <text evidence="5">The sequence shown here is derived from an EMBL/GenBank/DDBJ whole genome shotgun (WGS) entry which is preliminary data.</text>
</comment>
<evidence type="ECO:0000256" key="2">
    <source>
        <dbReference type="ARBA" id="ARBA00034301"/>
    </source>
</evidence>
<dbReference type="GO" id="GO:0016787">
    <property type="term" value="F:hydrolase activity"/>
    <property type="evidence" value="ECO:0007669"/>
    <property type="project" value="UniProtKB-KW"/>
</dbReference>
<sequence length="247" mass="27402">MIIEDGVIMLELQIDGFGGPQTLHPTLVWDGQDAVLIDTGTPGQWGQIRNEMERHGVPAERLRAILLTHQDIDHIGSLPEILEEAGFRINVYAHPLEKPYIEGELPLMKATMEHMAWQLEGLPEGERTQIVSFLIANLPKGRVDHTLEDGQVLPYCGGIEVIYTPGHTPGHLSLYLHRSQTLVAGDAMFSVNGKLMGPHRPSTPDMDAAVRSLQRYLNYEIENVICYHGGFARGAIRAQFEALVGID</sequence>